<organism evidence="1 2">
    <name type="scientific">Herrania umbratica</name>
    <dbReference type="NCBI Taxonomy" id="108875"/>
    <lineage>
        <taxon>Eukaryota</taxon>
        <taxon>Viridiplantae</taxon>
        <taxon>Streptophyta</taxon>
        <taxon>Embryophyta</taxon>
        <taxon>Tracheophyta</taxon>
        <taxon>Spermatophyta</taxon>
        <taxon>Magnoliopsida</taxon>
        <taxon>eudicotyledons</taxon>
        <taxon>Gunneridae</taxon>
        <taxon>Pentapetalae</taxon>
        <taxon>rosids</taxon>
        <taxon>malvids</taxon>
        <taxon>Malvales</taxon>
        <taxon>Malvaceae</taxon>
        <taxon>Byttnerioideae</taxon>
        <taxon>Herrania</taxon>
    </lineage>
</organism>
<name>A0A6J0ZW17_9ROSI</name>
<dbReference type="Proteomes" id="UP000504621">
    <property type="component" value="Unplaced"/>
</dbReference>
<dbReference type="AlphaFoldDB" id="A0A6J0ZW17"/>
<dbReference type="GeneID" id="110412625"/>
<dbReference type="PANTHER" id="PTHR33868:SF2">
    <property type="entry name" value="EXPRESSED PROTEIN"/>
    <property type="match status" value="1"/>
</dbReference>
<keyword evidence="1" id="KW-1185">Reference proteome</keyword>
<reference evidence="2" key="1">
    <citation type="submission" date="2025-08" db="UniProtKB">
        <authorList>
            <consortium name="RefSeq"/>
        </authorList>
    </citation>
    <scope>IDENTIFICATION</scope>
    <source>
        <tissue evidence="2">Leaf</tissue>
    </source>
</reference>
<gene>
    <name evidence="2" type="primary">LOC110412625</name>
</gene>
<evidence type="ECO:0000313" key="2">
    <source>
        <dbReference type="RefSeq" id="XP_021278893.1"/>
    </source>
</evidence>
<evidence type="ECO:0000313" key="1">
    <source>
        <dbReference type="Proteomes" id="UP000504621"/>
    </source>
</evidence>
<dbReference type="PANTHER" id="PTHR33868">
    <property type="entry name" value="EXPRESSED PROTEIN"/>
    <property type="match status" value="1"/>
</dbReference>
<dbReference type="OrthoDB" id="1920951at2759"/>
<sequence length="212" mass="24370">MCAQQNVPQIELEVSEAGFLNESPQISKDHCFDESSHCIKDRIPEDPQKVYAECVKSDHNVRKEESNAILNSNAQKAPKKRMEDSWYLDDHLMGLEQNCLISKQPKTPFSEFEPQLVQAEKTEPWWHIIDKDELASMVTQKSVDRVENCDLPQPLTKDFRKGQLPSQESSGYCETLPSSLDWTIKKGFSDLSNHHWGRSISVNCRSKPMHVR</sequence>
<protein>
    <submittedName>
        <fullName evidence="2">Uncharacterized protein LOC110412625</fullName>
    </submittedName>
</protein>
<dbReference type="RefSeq" id="XP_021278893.1">
    <property type="nucleotide sequence ID" value="XM_021423218.1"/>
</dbReference>
<proteinExistence type="predicted"/>
<accession>A0A6J0ZW17</accession>